<dbReference type="PROSITE" id="PS50977">
    <property type="entry name" value="HTH_TETR_2"/>
    <property type="match status" value="1"/>
</dbReference>
<dbReference type="PANTHER" id="PTHR30055:SF234">
    <property type="entry name" value="HTH-TYPE TRANSCRIPTIONAL REGULATOR BETI"/>
    <property type="match status" value="1"/>
</dbReference>
<evidence type="ECO:0000259" key="4">
    <source>
        <dbReference type="PROSITE" id="PS50977"/>
    </source>
</evidence>
<keyword evidence="3" id="KW-0804">Transcription</keyword>
<dbReference type="InterPro" id="IPR001647">
    <property type="entry name" value="HTH_TetR"/>
</dbReference>
<dbReference type="InterPro" id="IPR036271">
    <property type="entry name" value="Tet_transcr_reg_TetR-rel_C_sf"/>
</dbReference>
<dbReference type="Pfam" id="PF13305">
    <property type="entry name" value="TetR_C_33"/>
    <property type="match status" value="1"/>
</dbReference>
<dbReference type="PANTHER" id="PTHR30055">
    <property type="entry name" value="HTH-TYPE TRANSCRIPTIONAL REGULATOR RUTR"/>
    <property type="match status" value="1"/>
</dbReference>
<gene>
    <name evidence="5" type="ORF">MNBD_ALPHA08-1616</name>
</gene>
<dbReference type="SUPFAM" id="SSF48498">
    <property type="entry name" value="Tetracyclin repressor-like, C-terminal domain"/>
    <property type="match status" value="1"/>
</dbReference>
<reference evidence="5" key="1">
    <citation type="submission" date="2018-06" db="EMBL/GenBank/DDBJ databases">
        <authorList>
            <person name="Zhirakovskaya E."/>
        </authorList>
    </citation>
    <scope>NUCLEOTIDE SEQUENCE</scope>
</reference>
<dbReference type="AlphaFoldDB" id="A0A3B0R7U5"/>
<dbReference type="InterPro" id="IPR050109">
    <property type="entry name" value="HTH-type_TetR-like_transc_reg"/>
</dbReference>
<dbReference type="InterPro" id="IPR009057">
    <property type="entry name" value="Homeodomain-like_sf"/>
</dbReference>
<protein>
    <recommendedName>
        <fullName evidence="4">HTH tetR-type domain-containing protein</fullName>
    </recommendedName>
</protein>
<evidence type="ECO:0000256" key="3">
    <source>
        <dbReference type="ARBA" id="ARBA00023163"/>
    </source>
</evidence>
<evidence type="ECO:0000256" key="1">
    <source>
        <dbReference type="ARBA" id="ARBA00023015"/>
    </source>
</evidence>
<organism evidence="5">
    <name type="scientific">hydrothermal vent metagenome</name>
    <dbReference type="NCBI Taxonomy" id="652676"/>
    <lineage>
        <taxon>unclassified sequences</taxon>
        <taxon>metagenomes</taxon>
        <taxon>ecological metagenomes</taxon>
    </lineage>
</organism>
<dbReference type="Gene3D" id="1.10.357.10">
    <property type="entry name" value="Tetracycline Repressor, domain 2"/>
    <property type="match status" value="1"/>
</dbReference>
<evidence type="ECO:0000256" key="2">
    <source>
        <dbReference type="ARBA" id="ARBA00023125"/>
    </source>
</evidence>
<dbReference type="InterPro" id="IPR025996">
    <property type="entry name" value="MT1864/Rv1816-like_C"/>
</dbReference>
<dbReference type="Pfam" id="PF00440">
    <property type="entry name" value="TetR_N"/>
    <property type="match status" value="1"/>
</dbReference>
<sequence>MSDGRKQPAREALRPKIISAALRLLENDGFSGLQARRLAQQVGCSVGTIYNLFGSMDELILATNSVTLKEMRQHLSQADNNWTGSDTDAYGRLMALASAYFQFYQDHEKRWAAVFEFQRDDDEHMPGWYLEEIGLLMAQIENIIAHLSGAGLPEQRARIARALWAATHGIVTLSFSGRLGPVRRETVLEDVDIVVKAVVDGLR</sequence>
<keyword evidence="1" id="KW-0805">Transcription regulation</keyword>
<keyword evidence="2" id="KW-0238">DNA-binding</keyword>
<feature type="domain" description="HTH tetR-type" evidence="4">
    <location>
        <begin position="11"/>
        <end position="71"/>
    </location>
</feature>
<dbReference type="EMBL" id="UOEC01000058">
    <property type="protein sequence ID" value="VAV89270.1"/>
    <property type="molecule type" value="Genomic_DNA"/>
</dbReference>
<accession>A0A3B0R7U5</accession>
<dbReference type="GO" id="GO:0000976">
    <property type="term" value="F:transcription cis-regulatory region binding"/>
    <property type="evidence" value="ECO:0007669"/>
    <property type="project" value="TreeGrafter"/>
</dbReference>
<evidence type="ECO:0000313" key="5">
    <source>
        <dbReference type="EMBL" id="VAV89270.1"/>
    </source>
</evidence>
<dbReference type="GO" id="GO:0003700">
    <property type="term" value="F:DNA-binding transcription factor activity"/>
    <property type="evidence" value="ECO:0007669"/>
    <property type="project" value="TreeGrafter"/>
</dbReference>
<proteinExistence type="predicted"/>
<dbReference type="PRINTS" id="PR00455">
    <property type="entry name" value="HTHTETR"/>
</dbReference>
<name>A0A3B0R7U5_9ZZZZ</name>
<dbReference type="SUPFAM" id="SSF46689">
    <property type="entry name" value="Homeodomain-like"/>
    <property type="match status" value="1"/>
</dbReference>